<dbReference type="GO" id="GO:0005998">
    <property type="term" value="P:xylulose catabolic process"/>
    <property type="evidence" value="ECO:0007669"/>
    <property type="project" value="UniProtKB-UniRule"/>
</dbReference>
<dbReference type="PRINTS" id="PR00475">
    <property type="entry name" value="HEXOKINASE"/>
</dbReference>
<evidence type="ECO:0000256" key="5">
    <source>
        <dbReference type="ARBA" id="ARBA00022777"/>
    </source>
</evidence>
<evidence type="ECO:0000313" key="14">
    <source>
        <dbReference type="Proteomes" id="UP000752012"/>
    </source>
</evidence>
<keyword evidence="6 8" id="KW-0067">ATP-binding</keyword>
<keyword evidence="14" id="KW-1185">Reference proteome</keyword>
<feature type="binding site" evidence="8">
    <location>
        <begin position="79"/>
        <end position="80"/>
    </location>
    <ligand>
        <name>substrate</name>
    </ligand>
</feature>
<dbReference type="InterPro" id="IPR000577">
    <property type="entry name" value="Carb_kinase_FGGY"/>
</dbReference>
<accession>A0A969PP00</accession>
<dbReference type="CDD" id="cd07808">
    <property type="entry name" value="ASKHA_NBD_FGGY_EcXK-like"/>
    <property type="match status" value="1"/>
</dbReference>
<dbReference type="EMBL" id="JAATHJ010000011">
    <property type="protein sequence ID" value="NJP37721.1"/>
    <property type="molecule type" value="Genomic_DNA"/>
</dbReference>
<keyword evidence="4 8" id="KW-0547">Nucleotide-binding</keyword>
<protein>
    <recommendedName>
        <fullName evidence="8 10">Xylulose kinase</fullName>
        <shortName evidence="8 10">Xylulokinase</shortName>
        <ecNumber evidence="8 10">2.7.1.17</ecNumber>
    </recommendedName>
</protein>
<dbReference type="InterPro" id="IPR018485">
    <property type="entry name" value="FGGY_C"/>
</dbReference>
<dbReference type="PROSITE" id="PS00445">
    <property type="entry name" value="FGGY_KINASES_2"/>
    <property type="match status" value="1"/>
</dbReference>
<feature type="active site" description="Proton acceptor" evidence="8">
    <location>
        <position position="237"/>
    </location>
</feature>
<dbReference type="PIRSF" id="PIRSF000538">
    <property type="entry name" value="GlpK"/>
    <property type="match status" value="1"/>
</dbReference>
<proteinExistence type="inferred from homology"/>
<dbReference type="PANTHER" id="PTHR43095">
    <property type="entry name" value="SUGAR KINASE"/>
    <property type="match status" value="1"/>
</dbReference>
<evidence type="ECO:0000256" key="6">
    <source>
        <dbReference type="ARBA" id="ARBA00022840"/>
    </source>
</evidence>
<organism evidence="13 14">
    <name type="scientific">Alkalicoccus luteus</name>
    <dbReference type="NCBI Taxonomy" id="1237094"/>
    <lineage>
        <taxon>Bacteria</taxon>
        <taxon>Bacillati</taxon>
        <taxon>Bacillota</taxon>
        <taxon>Bacilli</taxon>
        <taxon>Bacillales</taxon>
        <taxon>Bacillaceae</taxon>
        <taxon>Alkalicoccus</taxon>
    </lineage>
</organism>
<dbReference type="Pfam" id="PF02782">
    <property type="entry name" value="FGGY_C"/>
    <property type="match status" value="1"/>
</dbReference>
<reference evidence="13 14" key="1">
    <citation type="submission" date="2020-03" db="EMBL/GenBank/DDBJ databases">
        <title>Assessment of the enzymatic potential of alkaline-tolerant lipase obtained from Bacillus luteus H11 (technogenic soil) for the bioremediation of saline soils contaminated with petroleum substances.</title>
        <authorList>
            <person name="Kalwasinska A."/>
        </authorList>
    </citation>
    <scope>NUCLEOTIDE SEQUENCE [LARGE SCALE GENOMIC DNA]</scope>
    <source>
        <strain evidence="13 14">H11</strain>
    </source>
</reference>
<dbReference type="GO" id="GO:0042732">
    <property type="term" value="P:D-xylose metabolic process"/>
    <property type="evidence" value="ECO:0007669"/>
    <property type="project" value="UniProtKB-KW"/>
</dbReference>
<dbReference type="EC" id="2.7.1.17" evidence="8 10"/>
<dbReference type="RefSeq" id="WP_168006519.1">
    <property type="nucleotide sequence ID" value="NZ_JAATHJ010000011.1"/>
</dbReference>
<feature type="site" description="Important for activity" evidence="8">
    <location>
        <position position="8"/>
    </location>
</feature>
<dbReference type="HAMAP" id="MF_02220">
    <property type="entry name" value="XylB"/>
    <property type="match status" value="1"/>
</dbReference>
<evidence type="ECO:0000256" key="8">
    <source>
        <dbReference type="HAMAP-Rule" id="MF_02220"/>
    </source>
</evidence>
<dbReference type="InterPro" id="IPR043129">
    <property type="entry name" value="ATPase_NBD"/>
</dbReference>
<name>A0A969PP00_9BACI</name>
<comment type="caution">
    <text evidence="13">The sequence shown here is derived from an EMBL/GenBank/DDBJ whole genome shotgun (WGS) entry which is preliminary data.</text>
</comment>
<sequence>MAYVLGVDLGTSAVKVLLVDEQGTVAAEASRGYPLYHDEPGWSEQEPEDWVEKTVEAIAEAVRGIDPEQVKGISFSGQMHGLVLIDEAGAPLRRAILWNDTRTTAQCRKIETELTLETLHRITKNPALEGFTLPKLLWVQEHEPALFKQAAAFLLPKDYVRFRLNGELGMDYSDAAGTLLLDVANRKWSRKIADTFQLRASLFPPLLESHAEAGTLLPEMQDQTGLRGIPLFAGGADNACGALGTGILQEGSVLSSTGTSGVMLAFEEDGSKDFGGTVHYFNHAVPNAYYTMGVTLAAGHSLSWFKEQLAPDHSFEELLALAEKSPAGARGLLFTPYISGERTPHPDADIRGSFIGLHTSHTLGDMTRAVLEGITFSLNESLQLFREQGKQVHTIIASGGGAKSQLWLQIQADIFGAATGRLESEQGPGLGAAMIAAYGLGWTDSYKELSDRFTKAADLCEPDPDAAAVYARLFPIYQQVYQATAELSRALKPFRHAGSKQGAETTS</sequence>
<dbReference type="InterPro" id="IPR018483">
    <property type="entry name" value="Carb_kinase_FGGY_CS"/>
</dbReference>
<dbReference type="InterPro" id="IPR006000">
    <property type="entry name" value="Xylulokinase"/>
</dbReference>
<dbReference type="GO" id="GO:0004856">
    <property type="term" value="F:D-xylulokinase activity"/>
    <property type="evidence" value="ECO:0007669"/>
    <property type="project" value="UniProtKB-UniRule"/>
</dbReference>
<keyword evidence="2 8" id="KW-0859">Xylose metabolism</keyword>
<dbReference type="InterPro" id="IPR050406">
    <property type="entry name" value="FGGY_Carb_Kinase"/>
</dbReference>
<dbReference type="PROSITE" id="PS00933">
    <property type="entry name" value="FGGY_KINASES_1"/>
    <property type="match status" value="1"/>
</dbReference>
<comment type="similarity">
    <text evidence="1 8 9">Belongs to the FGGY kinase family.</text>
</comment>
<evidence type="ECO:0000256" key="3">
    <source>
        <dbReference type="ARBA" id="ARBA00022679"/>
    </source>
</evidence>
<feature type="domain" description="Carbohydrate kinase FGGY N-terminal" evidence="11">
    <location>
        <begin position="3"/>
        <end position="244"/>
    </location>
</feature>
<evidence type="ECO:0000259" key="12">
    <source>
        <dbReference type="Pfam" id="PF02782"/>
    </source>
</evidence>
<evidence type="ECO:0000256" key="7">
    <source>
        <dbReference type="ARBA" id="ARBA00023277"/>
    </source>
</evidence>
<evidence type="ECO:0000256" key="4">
    <source>
        <dbReference type="ARBA" id="ARBA00022741"/>
    </source>
</evidence>
<dbReference type="Gene3D" id="3.30.420.40">
    <property type="match status" value="2"/>
</dbReference>
<comment type="function">
    <text evidence="8">Catalyzes the phosphorylation of D-xylulose to D-xylulose 5-phosphate.</text>
</comment>
<evidence type="ECO:0000256" key="2">
    <source>
        <dbReference type="ARBA" id="ARBA00022629"/>
    </source>
</evidence>
<dbReference type="Pfam" id="PF00370">
    <property type="entry name" value="FGGY_N"/>
    <property type="match status" value="1"/>
</dbReference>
<evidence type="ECO:0000256" key="1">
    <source>
        <dbReference type="ARBA" id="ARBA00009156"/>
    </source>
</evidence>
<evidence type="ECO:0000256" key="9">
    <source>
        <dbReference type="RuleBase" id="RU003733"/>
    </source>
</evidence>
<keyword evidence="5 8" id="KW-0418">Kinase</keyword>
<dbReference type="NCBIfam" id="TIGR01312">
    <property type="entry name" value="XylB"/>
    <property type="match status" value="1"/>
</dbReference>
<evidence type="ECO:0000313" key="13">
    <source>
        <dbReference type="EMBL" id="NJP37721.1"/>
    </source>
</evidence>
<dbReference type="AlphaFoldDB" id="A0A969PP00"/>
<dbReference type="InterPro" id="IPR018484">
    <property type="entry name" value="FGGY_N"/>
</dbReference>
<dbReference type="PANTHER" id="PTHR43095:SF5">
    <property type="entry name" value="XYLULOSE KINASE"/>
    <property type="match status" value="1"/>
</dbReference>
<evidence type="ECO:0000256" key="10">
    <source>
        <dbReference type="RuleBase" id="RU364073"/>
    </source>
</evidence>
<gene>
    <name evidence="8 10 13" type="primary">xylB</name>
    <name evidence="13" type="ORF">HCN83_09005</name>
</gene>
<dbReference type="Proteomes" id="UP000752012">
    <property type="component" value="Unassembled WGS sequence"/>
</dbReference>
<keyword evidence="7 8" id="KW-0119">Carbohydrate metabolism</keyword>
<evidence type="ECO:0000259" key="11">
    <source>
        <dbReference type="Pfam" id="PF00370"/>
    </source>
</evidence>
<dbReference type="GO" id="GO:0005524">
    <property type="term" value="F:ATP binding"/>
    <property type="evidence" value="ECO:0007669"/>
    <property type="project" value="UniProtKB-UniRule"/>
</dbReference>
<dbReference type="SUPFAM" id="SSF53067">
    <property type="entry name" value="Actin-like ATPase domain"/>
    <property type="match status" value="2"/>
</dbReference>
<comment type="catalytic activity">
    <reaction evidence="8 10">
        <text>D-xylulose + ATP = D-xylulose 5-phosphate + ADP + H(+)</text>
        <dbReference type="Rhea" id="RHEA:10964"/>
        <dbReference type="ChEBI" id="CHEBI:15378"/>
        <dbReference type="ChEBI" id="CHEBI:17140"/>
        <dbReference type="ChEBI" id="CHEBI:30616"/>
        <dbReference type="ChEBI" id="CHEBI:57737"/>
        <dbReference type="ChEBI" id="CHEBI:456216"/>
        <dbReference type="EC" id="2.7.1.17"/>
    </reaction>
</comment>
<feature type="domain" description="Carbohydrate kinase FGGY C-terminal" evidence="12">
    <location>
        <begin position="255"/>
        <end position="439"/>
    </location>
</feature>
<keyword evidence="3 8" id="KW-0808">Transferase</keyword>